<evidence type="ECO:0000259" key="3">
    <source>
        <dbReference type="Pfam" id="PF00501"/>
    </source>
</evidence>
<dbReference type="PANTHER" id="PTHR43201">
    <property type="entry name" value="ACYL-COA SYNTHETASE"/>
    <property type="match status" value="1"/>
</dbReference>
<comment type="similarity">
    <text evidence="1">Belongs to the ATP-dependent AMP-binding enzyme family.</text>
</comment>
<feature type="domain" description="AMP-dependent synthetase/ligase" evidence="3">
    <location>
        <begin position="124"/>
        <end position="278"/>
    </location>
</feature>
<evidence type="ECO:0000313" key="5">
    <source>
        <dbReference type="Proteomes" id="UP001596052"/>
    </source>
</evidence>
<gene>
    <name evidence="4" type="ORF">ACFQDI_09130</name>
</gene>
<accession>A0ABW0KNT9</accession>
<keyword evidence="5" id="KW-1185">Reference proteome</keyword>
<dbReference type="PANTHER" id="PTHR43201:SF5">
    <property type="entry name" value="MEDIUM-CHAIN ACYL-COA LIGASE ACSF2, MITOCHONDRIAL"/>
    <property type="match status" value="1"/>
</dbReference>
<name>A0ABW0KNT9_9BACT</name>
<dbReference type="SUPFAM" id="SSF56801">
    <property type="entry name" value="Acetyl-CoA synthetase-like"/>
    <property type="match status" value="1"/>
</dbReference>
<dbReference type="InterPro" id="IPR000873">
    <property type="entry name" value="AMP-dep_synth/lig_dom"/>
</dbReference>
<dbReference type="EMBL" id="JBHSMQ010000003">
    <property type="protein sequence ID" value="MFC5455014.1"/>
    <property type="molecule type" value="Genomic_DNA"/>
</dbReference>
<reference evidence="5" key="1">
    <citation type="journal article" date="2019" name="Int. J. Syst. Evol. Microbiol.">
        <title>The Global Catalogue of Microorganisms (GCM) 10K type strain sequencing project: providing services to taxonomists for standard genome sequencing and annotation.</title>
        <authorList>
            <consortium name="The Broad Institute Genomics Platform"/>
            <consortium name="The Broad Institute Genome Sequencing Center for Infectious Disease"/>
            <person name="Wu L."/>
            <person name="Ma J."/>
        </authorList>
    </citation>
    <scope>NUCLEOTIDE SEQUENCE [LARGE SCALE GENOMIC DNA]</scope>
    <source>
        <strain evidence="5">CGMCC 4.1469</strain>
    </source>
</reference>
<keyword evidence="2" id="KW-0436">Ligase</keyword>
<protein>
    <submittedName>
        <fullName evidence="4">AMP-binding protein</fullName>
    </submittedName>
</protein>
<dbReference type="Proteomes" id="UP001596052">
    <property type="component" value="Unassembled WGS sequence"/>
</dbReference>
<organism evidence="4 5">
    <name type="scientific">Prosthecobacter fluviatilis</name>
    <dbReference type="NCBI Taxonomy" id="445931"/>
    <lineage>
        <taxon>Bacteria</taxon>
        <taxon>Pseudomonadati</taxon>
        <taxon>Verrucomicrobiota</taxon>
        <taxon>Verrucomicrobiia</taxon>
        <taxon>Verrucomicrobiales</taxon>
        <taxon>Verrucomicrobiaceae</taxon>
        <taxon>Prosthecobacter</taxon>
    </lineage>
</organism>
<dbReference type="Gene3D" id="3.40.50.12780">
    <property type="entry name" value="N-terminal domain of ligase-like"/>
    <property type="match status" value="1"/>
</dbReference>
<evidence type="ECO:0000256" key="2">
    <source>
        <dbReference type="ARBA" id="ARBA00022598"/>
    </source>
</evidence>
<evidence type="ECO:0000256" key="1">
    <source>
        <dbReference type="ARBA" id="ARBA00006432"/>
    </source>
</evidence>
<sequence length="395" mass="42307">MFGERWDRIVAERGAQDALYLADGSATTFRQLDAEARALRPSGDHVLAQGDVPQLLRQLLAGFLHGIPVQMVEKDRSRRVPASQPPHGTALIKQAVGGSGVRRCQFFTFAQIAADVDRLHSALDLGSRGVGVAAISCAHSFGLTMTLLQTLLNGVPTCHAPQPFAQPLMDAMQHHPRVFLPGVPALWKAWLNGSVRLENVSLAISAGSPLTLSLERLALEQHGLKIHNLYGASECGAVSWDATPGLRADGDSLGTLLPGVQAHTDDAGRLVVSSTSVGLGYDEPLPHERYGSGVFTTCDQVEMHGSRLHFRQSLGAGINVAGRKLSPVEIAEKITRASHTDSVRIHGVPSRDPERCQDIVAEVGLPQAGIDAAFKIKACSLLAPWEVPRKWIGTS</sequence>
<dbReference type="RefSeq" id="WP_377165680.1">
    <property type="nucleotide sequence ID" value="NZ_JBHSMQ010000003.1"/>
</dbReference>
<proteinExistence type="inferred from homology"/>
<dbReference type="Pfam" id="PF00501">
    <property type="entry name" value="AMP-binding"/>
    <property type="match status" value="1"/>
</dbReference>
<comment type="caution">
    <text evidence="4">The sequence shown here is derived from an EMBL/GenBank/DDBJ whole genome shotgun (WGS) entry which is preliminary data.</text>
</comment>
<evidence type="ECO:0000313" key="4">
    <source>
        <dbReference type="EMBL" id="MFC5455014.1"/>
    </source>
</evidence>
<dbReference type="InterPro" id="IPR042099">
    <property type="entry name" value="ANL_N_sf"/>
</dbReference>